<dbReference type="GO" id="GO:0005886">
    <property type="term" value="C:plasma membrane"/>
    <property type="evidence" value="ECO:0007669"/>
    <property type="project" value="TreeGrafter"/>
</dbReference>
<evidence type="ECO:0000256" key="16">
    <source>
        <dbReference type="ARBA" id="ARBA00049966"/>
    </source>
</evidence>
<dbReference type="AlphaFoldDB" id="A0A174ZRY0"/>
<keyword evidence="4 18" id="KW-0812">Transmembrane</keyword>
<comment type="function">
    <text evidence="16">Peptidoglycan polymerase that is essential for cell division.</text>
</comment>
<dbReference type="GO" id="GO:0032153">
    <property type="term" value="C:cell division site"/>
    <property type="evidence" value="ECO:0007669"/>
    <property type="project" value="TreeGrafter"/>
</dbReference>
<dbReference type="EMBL" id="CZBY01000018">
    <property type="protein sequence ID" value="CUQ89974.1"/>
    <property type="molecule type" value="Genomic_DNA"/>
</dbReference>
<dbReference type="OrthoDB" id="9812661at2"/>
<dbReference type="Pfam" id="PF01098">
    <property type="entry name" value="FTSW_RODA_SPOVE"/>
    <property type="match status" value="2"/>
</dbReference>
<feature type="transmembrane region" description="Helical" evidence="18">
    <location>
        <begin position="314"/>
        <end position="332"/>
    </location>
</feature>
<comment type="catalytic activity">
    <reaction evidence="15">
        <text>[GlcNAc-(1-&gt;4)-Mur2Ac(oyl-L-Ala-gamma-D-Glu-L-Lys-D-Ala-D-Ala)](n)-di-trans,octa-cis-undecaprenyl diphosphate + beta-D-GlcNAc-(1-&gt;4)-Mur2Ac(oyl-L-Ala-gamma-D-Glu-L-Lys-D-Ala-D-Ala)-di-trans,octa-cis-undecaprenyl diphosphate = [GlcNAc-(1-&gt;4)-Mur2Ac(oyl-L-Ala-gamma-D-Glu-L-Lys-D-Ala-D-Ala)](n+1)-di-trans,octa-cis-undecaprenyl diphosphate + di-trans,octa-cis-undecaprenyl diphosphate + H(+)</text>
        <dbReference type="Rhea" id="RHEA:23708"/>
        <dbReference type="Rhea" id="RHEA-COMP:9602"/>
        <dbReference type="Rhea" id="RHEA-COMP:9603"/>
        <dbReference type="ChEBI" id="CHEBI:15378"/>
        <dbReference type="ChEBI" id="CHEBI:58405"/>
        <dbReference type="ChEBI" id="CHEBI:60033"/>
        <dbReference type="ChEBI" id="CHEBI:78435"/>
        <dbReference type="EC" id="2.4.99.28"/>
    </reaction>
</comment>
<feature type="compositionally biased region" description="Basic and acidic residues" evidence="17">
    <location>
        <begin position="69"/>
        <end position="83"/>
    </location>
</feature>
<gene>
    <name evidence="19" type="primary">ftsW</name>
    <name evidence="19" type="ORF">ERS852540_02028</name>
</gene>
<feature type="region of interest" description="Disordered" evidence="17">
    <location>
        <begin position="1"/>
        <end position="89"/>
    </location>
</feature>
<comment type="subcellular location">
    <subcellularLocation>
        <location evidence="1">Membrane</location>
        <topology evidence="1">Multi-pass membrane protein</topology>
    </subcellularLocation>
</comment>
<feature type="transmembrane region" description="Helical" evidence="18">
    <location>
        <begin position="401"/>
        <end position="422"/>
    </location>
</feature>
<keyword evidence="7 18" id="KW-1133">Transmembrane helix</keyword>
<dbReference type="STRING" id="39492.ERS852540_02028"/>
<protein>
    <recommendedName>
        <fullName evidence="12">Probable peptidoglycan glycosyltransferase FtsW</fullName>
        <ecNumber evidence="14">2.4.99.28</ecNumber>
    </recommendedName>
    <alternativeName>
        <fullName evidence="13">Cell division protein FtsW</fullName>
    </alternativeName>
    <alternativeName>
        <fullName evidence="10">Cell wall polymerase</fullName>
    </alternativeName>
    <alternativeName>
        <fullName evidence="9">Peptidoglycan polymerase</fullName>
    </alternativeName>
</protein>
<evidence type="ECO:0000256" key="15">
    <source>
        <dbReference type="ARBA" id="ARBA00049902"/>
    </source>
</evidence>
<evidence type="ECO:0000313" key="20">
    <source>
        <dbReference type="Proteomes" id="UP000095662"/>
    </source>
</evidence>
<keyword evidence="8 18" id="KW-0472">Membrane</keyword>
<reference evidence="19 20" key="1">
    <citation type="submission" date="2015-09" db="EMBL/GenBank/DDBJ databases">
        <authorList>
            <consortium name="Pathogen Informatics"/>
        </authorList>
    </citation>
    <scope>NUCLEOTIDE SEQUENCE [LARGE SCALE GENOMIC DNA]</scope>
    <source>
        <strain evidence="19 20">2789STDY5834928</strain>
    </source>
</reference>
<keyword evidence="6" id="KW-0573">Peptidoglycan synthesis</keyword>
<dbReference type="PANTHER" id="PTHR30474:SF2">
    <property type="entry name" value="PEPTIDOGLYCAN GLYCOSYLTRANSFERASE FTSW-RELATED"/>
    <property type="match status" value="1"/>
</dbReference>
<proteinExistence type="inferred from homology"/>
<feature type="transmembrane region" description="Helical" evidence="18">
    <location>
        <begin position="291"/>
        <end position="307"/>
    </location>
</feature>
<evidence type="ECO:0000256" key="12">
    <source>
        <dbReference type="ARBA" id="ARBA00041185"/>
    </source>
</evidence>
<organism evidence="19 20">
    <name type="scientific">[Eubacterium] siraeum</name>
    <dbReference type="NCBI Taxonomy" id="39492"/>
    <lineage>
        <taxon>Bacteria</taxon>
        <taxon>Bacillati</taxon>
        <taxon>Bacillota</taxon>
        <taxon>Clostridia</taxon>
        <taxon>Eubacteriales</taxon>
        <taxon>Oscillospiraceae</taxon>
        <taxon>Oscillospiraceae incertae sedis</taxon>
    </lineage>
</organism>
<evidence type="ECO:0000256" key="2">
    <source>
        <dbReference type="ARBA" id="ARBA00022676"/>
    </source>
</evidence>
<evidence type="ECO:0000256" key="8">
    <source>
        <dbReference type="ARBA" id="ARBA00023136"/>
    </source>
</evidence>
<feature type="transmembrane region" description="Helical" evidence="18">
    <location>
        <begin position="434"/>
        <end position="454"/>
    </location>
</feature>
<evidence type="ECO:0000313" key="19">
    <source>
        <dbReference type="EMBL" id="CUQ89974.1"/>
    </source>
</evidence>
<dbReference type="GO" id="GO:0009252">
    <property type="term" value="P:peptidoglycan biosynthetic process"/>
    <property type="evidence" value="ECO:0007669"/>
    <property type="project" value="UniProtKB-KW"/>
</dbReference>
<evidence type="ECO:0000256" key="18">
    <source>
        <dbReference type="SAM" id="Phobius"/>
    </source>
</evidence>
<evidence type="ECO:0000256" key="11">
    <source>
        <dbReference type="ARBA" id="ARBA00038053"/>
    </source>
</evidence>
<evidence type="ECO:0000256" key="9">
    <source>
        <dbReference type="ARBA" id="ARBA00032370"/>
    </source>
</evidence>
<evidence type="ECO:0000256" key="1">
    <source>
        <dbReference type="ARBA" id="ARBA00004141"/>
    </source>
</evidence>
<accession>A0A174ZRY0</accession>
<feature type="transmembrane region" description="Helical" evidence="18">
    <location>
        <begin position="199"/>
        <end position="219"/>
    </location>
</feature>
<keyword evidence="3" id="KW-0808">Transferase</keyword>
<keyword evidence="2" id="KW-0328">Glycosyltransferase</keyword>
<sequence length="494" mass="55641">MSDKKGLSYEQRKAMYEQNIRDTDGKRHIDKLRDDTHNSNANNNGSKKNDPSKRHRAERIQLTPPVRETIPEQKAEPAPEKRIRKEKKHKSGRFKKWWKNIPAAPVMEYVPNARRGRFDMPLFTVVIILLVMGIIMMSSASYAYALQEEGNSFAYAQKQLVAAVVGFVVMIILSRIDYRMWARPFKMIGKNKDFDNGNGLNPAMVFFGFSVILMILVIFKGDAVADAKRWITIAGVQIQPSELLKIASILLVAYLLQRNYERRKERILGCLLYLCLMGIICVLCYEQRHVSAMIIFCVLIYAMMIVGECNAKGLILLAVLAVVGVLIMYYVVQWDYITERVQGWLDPFSDMGKSTYQTSQSLITIGSGNLFGLGLGNSRQKYYYLPESQNDFVFSIICEELGFFGGMTVILLFVLFEVRGFFIAARAKDKFGSLVAFGITLQIGLQAILNIAVACNAIPNTGISLPFFSYGRSALLTQLAEVGILLSISKDANT</sequence>
<keyword evidence="19" id="KW-0131">Cell cycle</keyword>
<dbReference type="GO" id="GO:0008360">
    <property type="term" value="P:regulation of cell shape"/>
    <property type="evidence" value="ECO:0007669"/>
    <property type="project" value="UniProtKB-KW"/>
</dbReference>
<keyword evidence="19" id="KW-0132">Cell division</keyword>
<feature type="transmembrane region" description="Helical" evidence="18">
    <location>
        <begin position="231"/>
        <end position="255"/>
    </location>
</feature>
<dbReference type="Proteomes" id="UP000095662">
    <property type="component" value="Unassembled WGS sequence"/>
</dbReference>
<dbReference type="InterPro" id="IPR001182">
    <property type="entry name" value="FtsW/RodA"/>
</dbReference>
<evidence type="ECO:0000256" key="3">
    <source>
        <dbReference type="ARBA" id="ARBA00022679"/>
    </source>
</evidence>
<feature type="transmembrane region" description="Helical" evidence="18">
    <location>
        <begin position="122"/>
        <end position="145"/>
    </location>
</feature>
<dbReference type="GO" id="GO:0015648">
    <property type="term" value="F:lipid-linked peptidoglycan transporter activity"/>
    <property type="evidence" value="ECO:0007669"/>
    <property type="project" value="TreeGrafter"/>
</dbReference>
<comment type="similarity">
    <text evidence="11">Belongs to the SEDS family. FtsW subfamily.</text>
</comment>
<keyword evidence="5" id="KW-0133">Cell shape</keyword>
<name>A0A174ZRY0_9FIRM</name>
<evidence type="ECO:0000256" key="17">
    <source>
        <dbReference type="SAM" id="MobiDB-lite"/>
    </source>
</evidence>
<evidence type="ECO:0000256" key="6">
    <source>
        <dbReference type="ARBA" id="ARBA00022984"/>
    </source>
</evidence>
<evidence type="ECO:0000256" key="5">
    <source>
        <dbReference type="ARBA" id="ARBA00022960"/>
    </source>
</evidence>
<dbReference type="EC" id="2.4.99.28" evidence="14"/>
<evidence type="ECO:0000256" key="14">
    <source>
        <dbReference type="ARBA" id="ARBA00044770"/>
    </source>
</evidence>
<evidence type="ECO:0000256" key="7">
    <source>
        <dbReference type="ARBA" id="ARBA00022989"/>
    </source>
</evidence>
<feature type="transmembrane region" description="Helical" evidence="18">
    <location>
        <begin position="267"/>
        <end position="285"/>
    </location>
</feature>
<feature type="transmembrane region" description="Helical" evidence="18">
    <location>
        <begin position="160"/>
        <end position="178"/>
    </location>
</feature>
<dbReference type="GO" id="GO:0051301">
    <property type="term" value="P:cell division"/>
    <property type="evidence" value="ECO:0007669"/>
    <property type="project" value="UniProtKB-KW"/>
</dbReference>
<evidence type="ECO:0000256" key="4">
    <source>
        <dbReference type="ARBA" id="ARBA00022692"/>
    </source>
</evidence>
<dbReference type="GO" id="GO:0008955">
    <property type="term" value="F:peptidoglycan glycosyltransferase activity"/>
    <property type="evidence" value="ECO:0007669"/>
    <property type="project" value="UniProtKB-EC"/>
</dbReference>
<evidence type="ECO:0000256" key="13">
    <source>
        <dbReference type="ARBA" id="ARBA00041418"/>
    </source>
</evidence>
<dbReference type="PANTHER" id="PTHR30474">
    <property type="entry name" value="CELL CYCLE PROTEIN"/>
    <property type="match status" value="1"/>
</dbReference>
<feature type="compositionally biased region" description="Basic and acidic residues" evidence="17">
    <location>
        <begin position="1"/>
        <end position="37"/>
    </location>
</feature>
<evidence type="ECO:0000256" key="10">
    <source>
        <dbReference type="ARBA" id="ARBA00033270"/>
    </source>
</evidence>